<dbReference type="GO" id="GO:0010343">
    <property type="term" value="P:singlet oxygen-mediated programmed cell death"/>
    <property type="evidence" value="ECO:0007669"/>
    <property type="project" value="InterPro"/>
</dbReference>
<dbReference type="Proteomes" id="UP000886520">
    <property type="component" value="Chromosome 3"/>
</dbReference>
<proteinExistence type="predicted"/>
<dbReference type="OrthoDB" id="1917311at2759"/>
<sequence length="305" mass="34676">MLLRFGTLGNYGKFLFGRVQSFGLPDWRIEAGLQESLCGTQRMHQNLLWKPMNRWRTLFKQYHRMVGRGHDHVQPPGLMFPDIRVLDVQDATSEQVTRARRVNLLQHLLDQRLANEEDQHGSPESTGVSFSQRALQYLLRLSSPARNNLGLEGQSNEGSSMEQRRIVRRSYARLTVAEATSETDLVGLWMGVYGPHGAEIIHVTRRDEEGIFGTKVLGDPNVPCGEVSFRANTYFETCEVPVELQQIVDLQMRSSSEPFHIVKMYEGYGRIAGHNFRNPLWVPGHLLLQGSCFGAPTFFPPLAKR</sequence>
<dbReference type="EMBL" id="JABFUD020000002">
    <property type="protein sequence ID" value="KAI5082980.1"/>
    <property type="molecule type" value="Genomic_DNA"/>
</dbReference>
<name>A0A9D4VAL8_ADICA</name>
<dbReference type="GO" id="GO:0042651">
    <property type="term" value="C:thylakoid membrane"/>
    <property type="evidence" value="ECO:0007669"/>
    <property type="project" value="TreeGrafter"/>
</dbReference>
<keyword evidence="2" id="KW-1185">Reference proteome</keyword>
<comment type="caution">
    <text evidence="1">The sequence shown here is derived from an EMBL/GenBank/DDBJ whole genome shotgun (WGS) entry which is preliminary data.</text>
</comment>
<dbReference type="PANTHER" id="PTHR33917:SF3">
    <property type="entry name" value="PROTEIN EXECUTER 1, CHLOROPLASTIC"/>
    <property type="match status" value="1"/>
</dbReference>
<dbReference type="AlphaFoldDB" id="A0A9D4VAL8"/>
<organism evidence="1 2">
    <name type="scientific">Adiantum capillus-veneris</name>
    <name type="common">Maidenhair fern</name>
    <dbReference type="NCBI Taxonomy" id="13818"/>
    <lineage>
        <taxon>Eukaryota</taxon>
        <taxon>Viridiplantae</taxon>
        <taxon>Streptophyta</taxon>
        <taxon>Embryophyta</taxon>
        <taxon>Tracheophyta</taxon>
        <taxon>Polypodiopsida</taxon>
        <taxon>Polypodiidae</taxon>
        <taxon>Polypodiales</taxon>
        <taxon>Pteridineae</taxon>
        <taxon>Pteridaceae</taxon>
        <taxon>Vittarioideae</taxon>
        <taxon>Adiantum</taxon>
    </lineage>
</organism>
<dbReference type="InterPro" id="IPR044680">
    <property type="entry name" value="EX1/2"/>
</dbReference>
<dbReference type="Pfam" id="PF12014">
    <property type="entry name" value="Cyclin_D1_bind"/>
    <property type="match status" value="1"/>
</dbReference>
<evidence type="ECO:0000313" key="2">
    <source>
        <dbReference type="Proteomes" id="UP000886520"/>
    </source>
</evidence>
<gene>
    <name evidence="1" type="ORF">GOP47_0002723</name>
</gene>
<protein>
    <submittedName>
        <fullName evidence="1">Uncharacterized protein</fullName>
    </submittedName>
</protein>
<accession>A0A9D4VAL8</accession>
<dbReference type="PANTHER" id="PTHR33917">
    <property type="entry name" value="PROTEIN EXECUTER 1, CHLOROPLASTIC"/>
    <property type="match status" value="1"/>
</dbReference>
<evidence type="ECO:0000313" key="1">
    <source>
        <dbReference type="EMBL" id="KAI5082980.1"/>
    </source>
</evidence>
<reference evidence="1" key="1">
    <citation type="submission" date="2021-01" db="EMBL/GenBank/DDBJ databases">
        <title>Adiantum capillus-veneris genome.</title>
        <authorList>
            <person name="Fang Y."/>
            <person name="Liao Q."/>
        </authorList>
    </citation>
    <scope>NUCLEOTIDE SEQUENCE</scope>
    <source>
        <strain evidence="1">H3</strain>
        <tissue evidence="1">Leaf</tissue>
    </source>
</reference>